<dbReference type="PANTHER" id="PTHR46060:SF1">
    <property type="entry name" value="MARINER MOS1 TRANSPOSASE-LIKE PROTEIN"/>
    <property type="match status" value="1"/>
</dbReference>
<evidence type="ECO:0008006" key="3">
    <source>
        <dbReference type="Google" id="ProtNLM"/>
    </source>
</evidence>
<protein>
    <recommendedName>
        <fullName evidence="3">Histone-lysine N-methyltransferase SETMAR</fullName>
    </recommendedName>
</protein>
<organism evidence="1 2">
    <name type="scientific">Eumeta variegata</name>
    <name type="common">Bagworm moth</name>
    <name type="synonym">Eumeta japonica</name>
    <dbReference type="NCBI Taxonomy" id="151549"/>
    <lineage>
        <taxon>Eukaryota</taxon>
        <taxon>Metazoa</taxon>
        <taxon>Ecdysozoa</taxon>
        <taxon>Arthropoda</taxon>
        <taxon>Hexapoda</taxon>
        <taxon>Insecta</taxon>
        <taxon>Pterygota</taxon>
        <taxon>Neoptera</taxon>
        <taxon>Endopterygota</taxon>
        <taxon>Lepidoptera</taxon>
        <taxon>Glossata</taxon>
        <taxon>Ditrysia</taxon>
        <taxon>Tineoidea</taxon>
        <taxon>Psychidae</taxon>
        <taxon>Oiketicinae</taxon>
        <taxon>Eumeta</taxon>
    </lineage>
</organism>
<name>A0A4C1XYP6_EUMVA</name>
<dbReference type="AlphaFoldDB" id="A0A4C1XYP6"/>
<dbReference type="Proteomes" id="UP000299102">
    <property type="component" value="Unassembled WGS sequence"/>
</dbReference>
<proteinExistence type="predicted"/>
<dbReference type="EMBL" id="BGZK01001022">
    <property type="protein sequence ID" value="GBP68736.1"/>
    <property type="molecule type" value="Genomic_DNA"/>
</dbReference>
<sequence length="170" mass="19597">MHKGSKSKAFVLKYIRLWRDVPCLLDVGGCHDKATIIRQAQKFQLRTTFGDEAPCKTAIYNWFAECKRGRANLSGEFSDGRPCTAMNNKNIDAVRHMIETDKHVIYHQIRASFGIGMSQIQSNLRKNLDMKKLCLRWIPYNLTEAHKTDRVTWCSAMLARLKEFSVDSNK</sequence>
<dbReference type="InterPro" id="IPR052709">
    <property type="entry name" value="Transposase-MT_Hybrid"/>
</dbReference>
<gene>
    <name evidence="1" type="ORF">EVAR_99006_1</name>
</gene>
<evidence type="ECO:0000313" key="1">
    <source>
        <dbReference type="EMBL" id="GBP68736.1"/>
    </source>
</evidence>
<dbReference type="STRING" id="151549.A0A4C1XYP6"/>
<accession>A0A4C1XYP6</accession>
<evidence type="ECO:0000313" key="2">
    <source>
        <dbReference type="Proteomes" id="UP000299102"/>
    </source>
</evidence>
<dbReference type="PANTHER" id="PTHR46060">
    <property type="entry name" value="MARINER MOS1 TRANSPOSASE-LIKE PROTEIN"/>
    <property type="match status" value="1"/>
</dbReference>
<keyword evidence="2" id="KW-1185">Reference proteome</keyword>
<reference evidence="1 2" key="1">
    <citation type="journal article" date="2019" name="Commun. Biol.">
        <title>The bagworm genome reveals a unique fibroin gene that provides high tensile strength.</title>
        <authorList>
            <person name="Kono N."/>
            <person name="Nakamura H."/>
            <person name="Ohtoshi R."/>
            <person name="Tomita M."/>
            <person name="Numata K."/>
            <person name="Arakawa K."/>
        </authorList>
    </citation>
    <scope>NUCLEOTIDE SEQUENCE [LARGE SCALE GENOMIC DNA]</scope>
</reference>
<dbReference type="OrthoDB" id="10017160at2759"/>
<comment type="caution">
    <text evidence="1">The sequence shown here is derived from an EMBL/GenBank/DDBJ whole genome shotgun (WGS) entry which is preliminary data.</text>
</comment>